<name>A0AAV9XWT1_9CRYT</name>
<evidence type="ECO:0000256" key="2">
    <source>
        <dbReference type="ARBA" id="ARBA00022737"/>
    </source>
</evidence>
<sequence>MQNYYLSECPEDPIGSIDIACFSGNSIFGSENDDCILALTSWDKSVRIYNPQINSKHINEEGCSYEPKDSKLPGVSANYFPTGKCVYNISNEQIYLSCKFFGSDYLFLGGFNNGVDSISINDGAGKPTNIVRHSAPVRCLNVIENHSMIISGSWDGSVILTDIRSNDSNATVSKIEVKGKVFCMDHTFNNEWLLVGDSFKNMNIINIKKLSSTMNTEKIDVIPNFMKYQLRDINANKHKDVFATSSIEGRVQIANIENALKGEINNKDNPVDNYAFKCHRIKDNTKMTEVIYPVNSVCFHKQYSNMLATGGSDGGVFLWDTKAKKRLWRNSNFQIVDSETNPIRICKEGISSMKFHPSLPVLISSCSELLDNSFKEISETNSTFNEKKPLVIFHSIEGIKPVGS</sequence>
<evidence type="ECO:0000256" key="1">
    <source>
        <dbReference type="ARBA" id="ARBA00022574"/>
    </source>
</evidence>
<dbReference type="Proteomes" id="UP001311799">
    <property type="component" value="Unassembled WGS sequence"/>
</dbReference>
<dbReference type="InterPro" id="IPR001680">
    <property type="entry name" value="WD40_rpt"/>
</dbReference>
<dbReference type="InterPro" id="IPR036322">
    <property type="entry name" value="WD40_repeat_dom_sf"/>
</dbReference>
<evidence type="ECO:0000256" key="3">
    <source>
        <dbReference type="PROSITE-ProRule" id="PRU00221"/>
    </source>
</evidence>
<dbReference type="PROSITE" id="PS50082">
    <property type="entry name" value="WD_REPEATS_2"/>
    <property type="match status" value="2"/>
</dbReference>
<reference evidence="4 5" key="1">
    <citation type="submission" date="2023-10" db="EMBL/GenBank/DDBJ databases">
        <title>Comparative genomics analysis reveals potential genetic determinants of host preference in Cryptosporidium xiaoi.</title>
        <authorList>
            <person name="Xiao L."/>
            <person name="Li J."/>
        </authorList>
    </citation>
    <scope>NUCLEOTIDE SEQUENCE [LARGE SCALE GENOMIC DNA]</scope>
    <source>
        <strain evidence="4 5">52996</strain>
    </source>
</reference>
<protein>
    <submittedName>
        <fullName evidence="4">Bub3</fullName>
    </submittedName>
</protein>
<dbReference type="InterPro" id="IPR015943">
    <property type="entry name" value="WD40/YVTN_repeat-like_dom_sf"/>
</dbReference>
<proteinExistence type="predicted"/>
<dbReference type="EMBL" id="JAWDEY010000032">
    <property type="protein sequence ID" value="KAK6588544.1"/>
    <property type="molecule type" value="Genomic_DNA"/>
</dbReference>
<feature type="repeat" description="WD" evidence="3">
    <location>
        <begin position="130"/>
        <end position="171"/>
    </location>
</feature>
<feature type="repeat" description="WD" evidence="3">
    <location>
        <begin position="294"/>
        <end position="329"/>
    </location>
</feature>
<dbReference type="AlphaFoldDB" id="A0AAV9XWT1"/>
<keyword evidence="1 3" id="KW-0853">WD repeat</keyword>
<dbReference type="SUPFAM" id="SSF50978">
    <property type="entry name" value="WD40 repeat-like"/>
    <property type="match status" value="1"/>
</dbReference>
<keyword evidence="5" id="KW-1185">Reference proteome</keyword>
<accession>A0AAV9XWT1</accession>
<gene>
    <name evidence="4" type="ORF">RS030_4631</name>
</gene>
<comment type="caution">
    <text evidence="4">The sequence shown here is derived from an EMBL/GenBank/DDBJ whole genome shotgun (WGS) entry which is preliminary data.</text>
</comment>
<evidence type="ECO:0000313" key="5">
    <source>
        <dbReference type="Proteomes" id="UP001311799"/>
    </source>
</evidence>
<dbReference type="Gene3D" id="2.130.10.10">
    <property type="entry name" value="YVTN repeat-like/Quinoprotein amine dehydrogenase"/>
    <property type="match status" value="1"/>
</dbReference>
<dbReference type="SMART" id="SM00320">
    <property type="entry name" value="WD40"/>
    <property type="match status" value="3"/>
</dbReference>
<organism evidence="4 5">
    <name type="scientific">Cryptosporidium xiaoi</name>
    <dbReference type="NCBI Taxonomy" id="659607"/>
    <lineage>
        <taxon>Eukaryota</taxon>
        <taxon>Sar</taxon>
        <taxon>Alveolata</taxon>
        <taxon>Apicomplexa</taxon>
        <taxon>Conoidasida</taxon>
        <taxon>Coccidia</taxon>
        <taxon>Eucoccidiorida</taxon>
        <taxon>Eimeriorina</taxon>
        <taxon>Cryptosporidiidae</taxon>
        <taxon>Cryptosporidium</taxon>
    </lineage>
</organism>
<dbReference type="PANTHER" id="PTHR10971">
    <property type="entry name" value="MRNA EXPORT FACTOR AND BUB3"/>
    <property type="match status" value="1"/>
</dbReference>
<keyword evidence="2" id="KW-0677">Repeat</keyword>
<evidence type="ECO:0000313" key="4">
    <source>
        <dbReference type="EMBL" id="KAK6588544.1"/>
    </source>
</evidence>
<dbReference type="Pfam" id="PF00400">
    <property type="entry name" value="WD40"/>
    <property type="match status" value="2"/>
</dbReference>